<dbReference type="OrthoDB" id="9815560at2"/>
<keyword evidence="8 12" id="KW-0274">FAD</keyword>
<dbReference type="InterPro" id="IPR002218">
    <property type="entry name" value="MnmG-rel"/>
</dbReference>
<dbReference type="HAMAP" id="MF_00129">
    <property type="entry name" value="MnmG_GidA"/>
    <property type="match status" value="1"/>
</dbReference>
<comment type="cofactor">
    <cofactor evidence="1 12">
        <name>FAD</name>
        <dbReference type="ChEBI" id="CHEBI:57692"/>
    </cofactor>
</comment>
<dbReference type="InterPro" id="IPR004416">
    <property type="entry name" value="MnmG"/>
</dbReference>
<evidence type="ECO:0000256" key="9">
    <source>
        <dbReference type="ARBA" id="ARBA00023027"/>
    </source>
</evidence>
<dbReference type="PANTHER" id="PTHR11806">
    <property type="entry name" value="GLUCOSE INHIBITED DIVISION PROTEIN A"/>
    <property type="match status" value="1"/>
</dbReference>
<accession>A0A0R2A0P3</accession>
<proteinExistence type="inferred from homology"/>
<keyword evidence="5 12" id="KW-0963">Cytoplasm</keyword>
<dbReference type="RefSeq" id="WP_057779781.1">
    <property type="nucleotide sequence ID" value="NZ_AYYY01000061.1"/>
</dbReference>
<keyword evidence="6 12" id="KW-0285">Flavoprotein</keyword>
<dbReference type="GO" id="GO:0005829">
    <property type="term" value="C:cytosol"/>
    <property type="evidence" value="ECO:0007669"/>
    <property type="project" value="TreeGrafter"/>
</dbReference>
<name>A0A0R2A0P3_9LACO</name>
<comment type="caution">
    <text evidence="12">Lacks conserved residue(s) required for the propagation of feature annotation.</text>
</comment>
<keyword evidence="9 12" id="KW-0520">NAD</keyword>
<comment type="subunit">
    <text evidence="10 12">Homodimer. Heterotetramer of two MnmE and two MnmG subunits.</text>
</comment>
<evidence type="ECO:0000259" key="13">
    <source>
        <dbReference type="SMART" id="SM01228"/>
    </source>
</evidence>
<dbReference type="STRING" id="1423813.FC26_GL000133"/>
<feature type="binding site" evidence="12">
    <location>
        <begin position="281"/>
        <end position="295"/>
    </location>
    <ligand>
        <name>NAD(+)</name>
        <dbReference type="ChEBI" id="CHEBI:57540"/>
    </ligand>
</feature>
<dbReference type="InterPro" id="IPR049312">
    <property type="entry name" value="GIDA_C_N"/>
</dbReference>
<dbReference type="Pfam" id="PF13932">
    <property type="entry name" value="SAM_GIDA_C"/>
    <property type="match status" value="1"/>
</dbReference>
<dbReference type="PROSITE" id="PS01280">
    <property type="entry name" value="GIDA_1"/>
    <property type="match status" value="1"/>
</dbReference>
<dbReference type="PATRIC" id="fig|1423813.3.peg.144"/>
<dbReference type="GO" id="GO:0030488">
    <property type="term" value="P:tRNA methylation"/>
    <property type="evidence" value="ECO:0007669"/>
    <property type="project" value="TreeGrafter"/>
</dbReference>
<dbReference type="Pfam" id="PF21680">
    <property type="entry name" value="GIDA_C_1st"/>
    <property type="match status" value="1"/>
</dbReference>
<evidence type="ECO:0000256" key="2">
    <source>
        <dbReference type="ARBA" id="ARBA00003717"/>
    </source>
</evidence>
<evidence type="ECO:0000256" key="1">
    <source>
        <dbReference type="ARBA" id="ARBA00001974"/>
    </source>
</evidence>
<organism evidence="14 15">
    <name type="scientific">Paucilactobacillus vaccinostercus DSM 20634</name>
    <dbReference type="NCBI Taxonomy" id="1423813"/>
    <lineage>
        <taxon>Bacteria</taxon>
        <taxon>Bacillati</taxon>
        <taxon>Bacillota</taxon>
        <taxon>Bacilli</taxon>
        <taxon>Lactobacillales</taxon>
        <taxon>Lactobacillaceae</taxon>
        <taxon>Paucilactobacillus</taxon>
    </lineage>
</organism>
<dbReference type="InterPro" id="IPR036188">
    <property type="entry name" value="FAD/NAD-bd_sf"/>
</dbReference>
<evidence type="ECO:0000256" key="5">
    <source>
        <dbReference type="ARBA" id="ARBA00022490"/>
    </source>
</evidence>
<evidence type="ECO:0000256" key="12">
    <source>
        <dbReference type="HAMAP-Rule" id="MF_00129"/>
    </source>
</evidence>
<dbReference type="InterPro" id="IPR020595">
    <property type="entry name" value="MnmG-rel_CS"/>
</dbReference>
<dbReference type="EMBL" id="AYYY01000061">
    <property type="protein sequence ID" value="KRM60657.1"/>
    <property type="molecule type" value="Genomic_DNA"/>
</dbReference>
<keyword evidence="15" id="KW-1185">Reference proteome</keyword>
<protein>
    <recommendedName>
        <fullName evidence="4 12">tRNA uridine 5-carboxymethylaminomethyl modification enzyme MnmG</fullName>
    </recommendedName>
    <alternativeName>
        <fullName evidence="11 12">Glucose-inhibited division protein A</fullName>
    </alternativeName>
</protein>
<evidence type="ECO:0000256" key="6">
    <source>
        <dbReference type="ARBA" id="ARBA00022630"/>
    </source>
</evidence>
<comment type="caution">
    <text evidence="14">The sequence shown here is derived from an EMBL/GenBank/DDBJ whole genome shotgun (WGS) entry which is preliminary data.</text>
</comment>
<feature type="domain" description="tRNA uridine 5-carboxymethylaminomethyl modification enzyme C-terminal subdomain" evidence="13">
    <location>
        <begin position="554"/>
        <end position="625"/>
    </location>
</feature>
<comment type="function">
    <text evidence="2 12">NAD-binding protein involved in the addition of a carboxymethylaminomethyl (cmnm) group at the wobble position (U34) of certain tRNAs, forming tRNA-cmnm(5)s(2)U34.</text>
</comment>
<evidence type="ECO:0000256" key="11">
    <source>
        <dbReference type="ARBA" id="ARBA00031800"/>
    </source>
</evidence>
<dbReference type="AlphaFoldDB" id="A0A0R2A0P3"/>
<gene>
    <name evidence="12" type="primary">mnmG</name>
    <name evidence="12" type="synonym">gidA</name>
    <name evidence="14" type="ORF">FC26_GL000133</name>
</gene>
<feature type="binding site" evidence="12">
    <location>
        <begin position="18"/>
        <end position="23"/>
    </location>
    <ligand>
        <name>FAD</name>
        <dbReference type="ChEBI" id="CHEBI:57692"/>
    </ligand>
</feature>
<dbReference type="Proteomes" id="UP000051733">
    <property type="component" value="Unassembled WGS sequence"/>
</dbReference>
<evidence type="ECO:0000313" key="14">
    <source>
        <dbReference type="EMBL" id="KRM60657.1"/>
    </source>
</evidence>
<comment type="similarity">
    <text evidence="3 12">Belongs to the MnmG family.</text>
</comment>
<dbReference type="Gene3D" id="1.10.10.1800">
    <property type="entry name" value="tRNA uridine 5-carboxymethylaminomethyl modification enzyme MnmG/GidA"/>
    <property type="match status" value="1"/>
</dbReference>
<dbReference type="InterPro" id="IPR026904">
    <property type="entry name" value="MnmG_C"/>
</dbReference>
<dbReference type="GO" id="GO:0002098">
    <property type="term" value="P:tRNA wobble uridine modification"/>
    <property type="evidence" value="ECO:0007669"/>
    <property type="project" value="InterPro"/>
</dbReference>
<dbReference type="Pfam" id="PF01134">
    <property type="entry name" value="GIDA"/>
    <property type="match status" value="1"/>
</dbReference>
<dbReference type="GO" id="GO:0050660">
    <property type="term" value="F:flavin adenine dinucleotide binding"/>
    <property type="evidence" value="ECO:0007669"/>
    <property type="project" value="UniProtKB-UniRule"/>
</dbReference>
<dbReference type="Gene3D" id="3.50.50.60">
    <property type="entry name" value="FAD/NAD(P)-binding domain"/>
    <property type="match status" value="2"/>
</dbReference>
<dbReference type="SMART" id="SM01228">
    <property type="entry name" value="GIDA_assoc_3"/>
    <property type="match status" value="1"/>
</dbReference>
<dbReference type="InterPro" id="IPR040131">
    <property type="entry name" value="MnmG_N"/>
</dbReference>
<evidence type="ECO:0000313" key="15">
    <source>
        <dbReference type="Proteomes" id="UP000051733"/>
    </source>
</evidence>
<dbReference type="FunFam" id="3.50.50.60:FF:000063">
    <property type="entry name" value="tRNA uridine 5-carboxymethylaminomethyl modification enzyme MnmG"/>
    <property type="match status" value="1"/>
</dbReference>
<dbReference type="FunFam" id="1.10.10.1800:FF:000001">
    <property type="entry name" value="tRNA uridine 5-carboxymethylaminomethyl modification enzyme MnmG"/>
    <property type="match status" value="1"/>
</dbReference>
<evidence type="ECO:0000256" key="8">
    <source>
        <dbReference type="ARBA" id="ARBA00022827"/>
    </source>
</evidence>
<dbReference type="PANTHER" id="PTHR11806:SF0">
    <property type="entry name" value="PROTEIN MTO1 HOMOLOG, MITOCHONDRIAL"/>
    <property type="match status" value="1"/>
</dbReference>
<keyword evidence="7 12" id="KW-0819">tRNA processing</keyword>
<dbReference type="PRINTS" id="PR00368">
    <property type="entry name" value="FADPNR"/>
</dbReference>
<evidence type="ECO:0000256" key="10">
    <source>
        <dbReference type="ARBA" id="ARBA00025948"/>
    </source>
</evidence>
<dbReference type="InterPro" id="IPR044920">
    <property type="entry name" value="MnmG_C_subdom_sf"/>
</dbReference>
<reference evidence="14 15" key="1">
    <citation type="journal article" date="2015" name="Genome Announc.">
        <title>Expanding the biotechnology potential of lactobacilli through comparative genomics of 213 strains and associated genera.</title>
        <authorList>
            <person name="Sun Z."/>
            <person name="Harris H.M."/>
            <person name="McCann A."/>
            <person name="Guo C."/>
            <person name="Argimon S."/>
            <person name="Zhang W."/>
            <person name="Yang X."/>
            <person name="Jeffery I.B."/>
            <person name="Cooney J.C."/>
            <person name="Kagawa T.F."/>
            <person name="Liu W."/>
            <person name="Song Y."/>
            <person name="Salvetti E."/>
            <person name="Wrobel A."/>
            <person name="Rasinkangas P."/>
            <person name="Parkhill J."/>
            <person name="Rea M.C."/>
            <person name="O'Sullivan O."/>
            <person name="Ritari J."/>
            <person name="Douillard F.P."/>
            <person name="Paul Ross R."/>
            <person name="Yang R."/>
            <person name="Briner A.E."/>
            <person name="Felis G.E."/>
            <person name="de Vos W.M."/>
            <person name="Barrangou R."/>
            <person name="Klaenhammer T.R."/>
            <person name="Caufield P.W."/>
            <person name="Cui Y."/>
            <person name="Zhang H."/>
            <person name="O'Toole P.W."/>
        </authorList>
    </citation>
    <scope>NUCLEOTIDE SEQUENCE [LARGE SCALE GENOMIC DNA]</scope>
    <source>
        <strain evidence="14 15">DSM 20634</strain>
    </source>
</reference>
<dbReference type="NCBIfam" id="TIGR00136">
    <property type="entry name" value="mnmG_gidA"/>
    <property type="match status" value="1"/>
</dbReference>
<dbReference type="Gene3D" id="1.10.150.570">
    <property type="entry name" value="GidA associated domain, C-terminal subdomain"/>
    <property type="match status" value="1"/>
</dbReference>
<dbReference type="SUPFAM" id="SSF51905">
    <property type="entry name" value="FAD/NAD(P)-binding domain"/>
    <property type="match status" value="1"/>
</dbReference>
<dbReference type="InterPro" id="IPR047001">
    <property type="entry name" value="MnmG_C_subdom"/>
</dbReference>
<evidence type="ECO:0000256" key="4">
    <source>
        <dbReference type="ARBA" id="ARBA00020461"/>
    </source>
</evidence>
<sequence length="639" mass="70626">MEQALPYKGKDYDVIVVGAGHAGSEAALAAARMGNKTLLITISLEMVAFMPCNPSIGGPAKGIVVREIDALGGEMGKNIDKTYVQMRMLNTGKGPAVRALRAQADKHAYHAEMKHTIEKEPNLTLRQGVVDSLIVEDGVCKGVVTNTGAHYGAKTVVLTVGTAARGKIIIGELQYESGPNNSKAAMKLSGNLEELGFELKRFKTGTPPRVDGTTINYAETEEQLGDAEPNHFSFTTPDSDYLLLKDQLSCWLTYTNEDTHKLIRDNLDRAPMFAGTIKGVGPRYCPSIEDKIVRFADKSRHQLFLEPEGRNTDEWYVQGLSTSLPEEVQQQIVHSIKGLENAEMMRPGYAIEYDVVAPYQLRPTLETKLVKNLYTAGQTNGTSGYEEAAGQGMLAGINAGLRALGKDPLILKRSDAYIGVMVDDLVTKGTNEPYRLLTSRAEYRLILRHDNADLRLTEMGHEIGLISDERYEAMLAKRHEVEAEEARLASIRIKPNEAVNAFLAENGQKPLKDGVLASEFLRRPEVKYADLLQFIPAADHELDRRVIEQVEIQIKYDGYIKKAEQKVERLKKMEAKKIPDRIDYDAIDGLATEAHQKLNKIRPETIAQASRISGINPADIAILSVYIQQGKIAKLKAAQ</sequence>
<evidence type="ECO:0000256" key="7">
    <source>
        <dbReference type="ARBA" id="ARBA00022694"/>
    </source>
</evidence>
<evidence type="ECO:0000256" key="3">
    <source>
        <dbReference type="ARBA" id="ARBA00007653"/>
    </source>
</evidence>
<dbReference type="FunFam" id="1.10.150.570:FF:000001">
    <property type="entry name" value="tRNA uridine 5-carboxymethylaminomethyl modification enzyme MnmG"/>
    <property type="match status" value="1"/>
</dbReference>
<dbReference type="PROSITE" id="PS01281">
    <property type="entry name" value="GIDA_2"/>
    <property type="match status" value="1"/>
</dbReference>
<comment type="subcellular location">
    <subcellularLocation>
        <location evidence="12">Cytoplasm</location>
    </subcellularLocation>
</comment>
<dbReference type="FunFam" id="3.50.50.60:FF:000002">
    <property type="entry name" value="tRNA uridine 5-carboxymethylaminomethyl modification enzyme MnmG"/>
    <property type="match status" value="1"/>
</dbReference>